<comment type="caution">
    <text evidence="7">The sequence shown here is derived from an EMBL/GenBank/DDBJ whole genome shotgun (WGS) entry which is preliminary data.</text>
</comment>
<dbReference type="Proteomes" id="UP000280008">
    <property type="component" value="Unassembled WGS sequence"/>
</dbReference>
<evidence type="ECO:0000256" key="4">
    <source>
        <dbReference type="PROSITE-ProRule" id="PRU00335"/>
    </source>
</evidence>
<dbReference type="InterPro" id="IPR011075">
    <property type="entry name" value="TetR_C"/>
</dbReference>
<dbReference type="AlphaFoldDB" id="A0A495IET9"/>
<keyword evidence="8" id="KW-1185">Reference proteome</keyword>
<dbReference type="Pfam" id="PF00440">
    <property type="entry name" value="TetR_N"/>
    <property type="match status" value="1"/>
</dbReference>
<evidence type="ECO:0000313" key="7">
    <source>
        <dbReference type="EMBL" id="RKR74503.1"/>
    </source>
</evidence>
<dbReference type="EMBL" id="RBKS01000001">
    <property type="protein sequence ID" value="RKR74503.1"/>
    <property type="molecule type" value="Genomic_DNA"/>
</dbReference>
<evidence type="ECO:0000256" key="3">
    <source>
        <dbReference type="ARBA" id="ARBA00023163"/>
    </source>
</evidence>
<sequence>MTVEFPPSAVQRSLGEASPALQPGPGAKQRVLVTADRLFYDEGIRTVGVDRLIAESSVTKATFYKHFGAKDNLVLDYMRRRRDDAMATVDEIRADAGSPLDALRELLASISDEIQAPGFRGCPFVNAAAEFAEPEHPVRQIVVQHREWYTDALVTLFREAGHPMSGDAADEFYLARDGAMVAGYAGDAIAATSAMARVTERLFADCA</sequence>
<dbReference type="InterPro" id="IPR001647">
    <property type="entry name" value="HTH_TetR"/>
</dbReference>
<dbReference type="RefSeq" id="WP_245981504.1">
    <property type="nucleotide sequence ID" value="NZ_RBKS01000001.1"/>
</dbReference>
<keyword evidence="1" id="KW-0805">Transcription regulation</keyword>
<dbReference type="PANTHER" id="PTHR47506:SF1">
    <property type="entry name" value="HTH-TYPE TRANSCRIPTIONAL REGULATOR YJDC"/>
    <property type="match status" value="1"/>
</dbReference>
<reference evidence="7 8" key="1">
    <citation type="submission" date="2018-10" db="EMBL/GenBank/DDBJ databases">
        <title>Sequencing the genomes of 1000 actinobacteria strains.</title>
        <authorList>
            <person name="Klenk H.-P."/>
        </authorList>
    </citation>
    <scope>NUCLEOTIDE SEQUENCE [LARGE SCALE GENOMIC DNA]</scope>
    <source>
        <strain evidence="7 8">DSM 17894</strain>
    </source>
</reference>
<dbReference type="SUPFAM" id="SSF46689">
    <property type="entry name" value="Homeodomain-like"/>
    <property type="match status" value="1"/>
</dbReference>
<protein>
    <submittedName>
        <fullName evidence="7">TetR family transcriptional regulator</fullName>
    </submittedName>
</protein>
<keyword evidence="2 4" id="KW-0238">DNA-binding</keyword>
<dbReference type="Pfam" id="PF16925">
    <property type="entry name" value="TetR_C_13"/>
    <property type="match status" value="1"/>
</dbReference>
<dbReference type="Gene3D" id="1.10.357.10">
    <property type="entry name" value="Tetracycline Repressor, domain 2"/>
    <property type="match status" value="1"/>
</dbReference>
<evidence type="ECO:0000256" key="2">
    <source>
        <dbReference type="ARBA" id="ARBA00023125"/>
    </source>
</evidence>
<evidence type="ECO:0000256" key="1">
    <source>
        <dbReference type="ARBA" id="ARBA00023015"/>
    </source>
</evidence>
<evidence type="ECO:0000259" key="6">
    <source>
        <dbReference type="PROSITE" id="PS50977"/>
    </source>
</evidence>
<proteinExistence type="predicted"/>
<dbReference type="PRINTS" id="PR00455">
    <property type="entry name" value="HTHTETR"/>
</dbReference>
<dbReference type="PROSITE" id="PS50977">
    <property type="entry name" value="HTH_TETR_2"/>
    <property type="match status" value="1"/>
</dbReference>
<dbReference type="GO" id="GO:0003677">
    <property type="term" value="F:DNA binding"/>
    <property type="evidence" value="ECO:0007669"/>
    <property type="project" value="UniProtKB-UniRule"/>
</dbReference>
<feature type="region of interest" description="Disordered" evidence="5">
    <location>
        <begin position="1"/>
        <end position="26"/>
    </location>
</feature>
<keyword evidence="3" id="KW-0804">Transcription</keyword>
<dbReference type="InterPro" id="IPR036271">
    <property type="entry name" value="Tet_transcr_reg_TetR-rel_C_sf"/>
</dbReference>
<name>A0A495IET9_9MICO</name>
<dbReference type="InterPro" id="IPR009057">
    <property type="entry name" value="Homeodomain-like_sf"/>
</dbReference>
<organism evidence="7 8">
    <name type="scientific">Frondihabitans australicus</name>
    <dbReference type="NCBI Taxonomy" id="386892"/>
    <lineage>
        <taxon>Bacteria</taxon>
        <taxon>Bacillati</taxon>
        <taxon>Actinomycetota</taxon>
        <taxon>Actinomycetes</taxon>
        <taxon>Micrococcales</taxon>
        <taxon>Microbacteriaceae</taxon>
        <taxon>Frondihabitans</taxon>
    </lineage>
</organism>
<feature type="DNA-binding region" description="H-T-H motif" evidence="4">
    <location>
        <begin position="48"/>
        <end position="67"/>
    </location>
</feature>
<evidence type="ECO:0000313" key="8">
    <source>
        <dbReference type="Proteomes" id="UP000280008"/>
    </source>
</evidence>
<dbReference type="PANTHER" id="PTHR47506">
    <property type="entry name" value="TRANSCRIPTIONAL REGULATORY PROTEIN"/>
    <property type="match status" value="1"/>
</dbReference>
<accession>A0A495IET9</accession>
<gene>
    <name evidence="7" type="ORF">C8E83_1622</name>
</gene>
<evidence type="ECO:0000256" key="5">
    <source>
        <dbReference type="SAM" id="MobiDB-lite"/>
    </source>
</evidence>
<feature type="domain" description="HTH tetR-type" evidence="6">
    <location>
        <begin position="25"/>
        <end position="85"/>
    </location>
</feature>
<dbReference type="SUPFAM" id="SSF48498">
    <property type="entry name" value="Tetracyclin repressor-like, C-terminal domain"/>
    <property type="match status" value="1"/>
</dbReference>